<comment type="function">
    <text evidence="2">Antitoxin component of a type II toxin-antitoxin (TA) system.</text>
</comment>
<keyword evidence="4" id="KW-1185">Reference proteome</keyword>
<accession>A0A7W8QQT9</accession>
<dbReference type="InterPro" id="IPR006442">
    <property type="entry name" value="Antitoxin_Phd/YefM"/>
</dbReference>
<dbReference type="NCBIfam" id="TIGR01552">
    <property type="entry name" value="phd_fam"/>
    <property type="match status" value="1"/>
</dbReference>
<gene>
    <name evidence="3" type="ORF">HDA36_004878</name>
</gene>
<evidence type="ECO:0000256" key="2">
    <source>
        <dbReference type="RuleBase" id="RU362080"/>
    </source>
</evidence>
<dbReference type="Pfam" id="PF02604">
    <property type="entry name" value="PhdYeFM_antitox"/>
    <property type="match status" value="1"/>
</dbReference>
<comment type="caution">
    <text evidence="3">The sequence shown here is derived from an EMBL/GenBank/DDBJ whole genome shotgun (WGS) entry which is preliminary data.</text>
</comment>
<evidence type="ECO:0000313" key="4">
    <source>
        <dbReference type="Proteomes" id="UP000572635"/>
    </source>
</evidence>
<dbReference type="Gene3D" id="3.40.1620.10">
    <property type="entry name" value="YefM-like domain"/>
    <property type="match status" value="1"/>
</dbReference>
<evidence type="ECO:0000256" key="1">
    <source>
        <dbReference type="ARBA" id="ARBA00009981"/>
    </source>
</evidence>
<dbReference type="InterPro" id="IPR036165">
    <property type="entry name" value="YefM-like_sf"/>
</dbReference>
<dbReference type="AlphaFoldDB" id="A0A7W8QQT9"/>
<evidence type="ECO:0000313" key="3">
    <source>
        <dbReference type="EMBL" id="MBB5434794.1"/>
    </source>
</evidence>
<proteinExistence type="inferred from homology"/>
<comment type="similarity">
    <text evidence="1 2">Belongs to the phD/YefM antitoxin family.</text>
</comment>
<dbReference type="Proteomes" id="UP000572635">
    <property type="component" value="Unassembled WGS sequence"/>
</dbReference>
<dbReference type="RefSeq" id="WP_184395769.1">
    <property type="nucleotide sequence ID" value="NZ_BAAAJD010000036.1"/>
</dbReference>
<organism evidence="3 4">
    <name type="scientific">Nocardiopsis composta</name>
    <dbReference type="NCBI Taxonomy" id="157465"/>
    <lineage>
        <taxon>Bacteria</taxon>
        <taxon>Bacillati</taxon>
        <taxon>Actinomycetota</taxon>
        <taxon>Actinomycetes</taxon>
        <taxon>Streptosporangiales</taxon>
        <taxon>Nocardiopsidaceae</taxon>
        <taxon>Nocardiopsis</taxon>
    </lineage>
</organism>
<dbReference type="EMBL" id="JACHDB010000001">
    <property type="protein sequence ID" value="MBB5434794.1"/>
    <property type="molecule type" value="Genomic_DNA"/>
</dbReference>
<protein>
    <recommendedName>
        <fullName evidence="2">Antitoxin</fullName>
    </recommendedName>
</protein>
<sequence length="83" mass="9499">MTKTVSSREFRSHLSEAIDRAQAGDSTVVTRNGRAVGAFVPMEVLEQARLHDEEELRRLIEERRNSRTVPMAEVMAETLERDE</sequence>
<reference evidence="3 4" key="1">
    <citation type="submission" date="2020-08" db="EMBL/GenBank/DDBJ databases">
        <title>Sequencing the genomes of 1000 actinobacteria strains.</title>
        <authorList>
            <person name="Klenk H.-P."/>
        </authorList>
    </citation>
    <scope>NUCLEOTIDE SEQUENCE [LARGE SCALE GENOMIC DNA]</scope>
    <source>
        <strain evidence="3 4">DSM 44551</strain>
    </source>
</reference>
<name>A0A7W8QQT9_9ACTN</name>
<dbReference type="SUPFAM" id="SSF143120">
    <property type="entry name" value="YefM-like"/>
    <property type="match status" value="1"/>
</dbReference>